<evidence type="ECO:0000313" key="4">
    <source>
        <dbReference type="Proteomes" id="UP001165122"/>
    </source>
</evidence>
<feature type="transmembrane region" description="Helical" evidence="2">
    <location>
        <begin position="749"/>
        <end position="771"/>
    </location>
</feature>
<comment type="caution">
    <text evidence="3">The sequence shown here is derived from an EMBL/GenBank/DDBJ whole genome shotgun (WGS) entry which is preliminary data.</text>
</comment>
<dbReference type="Gene3D" id="3.30.530.20">
    <property type="match status" value="1"/>
</dbReference>
<gene>
    <name evidence="3" type="ORF">TrLO_g4614</name>
</gene>
<dbReference type="EMBL" id="BRXW01000321">
    <property type="protein sequence ID" value="GMI18146.1"/>
    <property type="molecule type" value="Genomic_DNA"/>
</dbReference>
<keyword evidence="2" id="KW-1133">Transmembrane helix</keyword>
<dbReference type="Proteomes" id="UP001165122">
    <property type="component" value="Unassembled WGS sequence"/>
</dbReference>
<proteinExistence type="predicted"/>
<accession>A0A9W7FUF5</accession>
<name>A0A9W7FUF5_9STRA</name>
<keyword evidence="2" id="KW-0812">Transmembrane</keyword>
<reference evidence="4" key="1">
    <citation type="journal article" date="2023" name="Commun. Biol.">
        <title>Genome analysis of Parmales, the sister group of diatoms, reveals the evolutionary specialization of diatoms from phago-mixotrophs to photoautotrophs.</title>
        <authorList>
            <person name="Ban H."/>
            <person name="Sato S."/>
            <person name="Yoshikawa S."/>
            <person name="Yamada K."/>
            <person name="Nakamura Y."/>
            <person name="Ichinomiya M."/>
            <person name="Sato N."/>
            <person name="Blanc-Mathieu R."/>
            <person name="Endo H."/>
            <person name="Kuwata A."/>
            <person name="Ogata H."/>
        </authorList>
    </citation>
    <scope>NUCLEOTIDE SEQUENCE [LARGE SCALE GENOMIC DNA]</scope>
    <source>
        <strain evidence="4">NIES 3700</strain>
    </source>
</reference>
<feature type="region of interest" description="Disordered" evidence="1">
    <location>
        <begin position="991"/>
        <end position="1011"/>
    </location>
</feature>
<organism evidence="3 4">
    <name type="scientific">Triparma laevis f. longispina</name>
    <dbReference type="NCBI Taxonomy" id="1714387"/>
    <lineage>
        <taxon>Eukaryota</taxon>
        <taxon>Sar</taxon>
        <taxon>Stramenopiles</taxon>
        <taxon>Ochrophyta</taxon>
        <taxon>Bolidophyceae</taxon>
        <taxon>Parmales</taxon>
        <taxon>Triparmaceae</taxon>
        <taxon>Triparma</taxon>
    </lineage>
</organism>
<keyword evidence="2" id="KW-0472">Membrane</keyword>
<dbReference type="InterPro" id="IPR023393">
    <property type="entry name" value="START-like_dom_sf"/>
</dbReference>
<evidence type="ECO:0000256" key="1">
    <source>
        <dbReference type="SAM" id="MobiDB-lite"/>
    </source>
</evidence>
<feature type="transmembrane region" description="Helical" evidence="2">
    <location>
        <begin position="849"/>
        <end position="868"/>
    </location>
</feature>
<keyword evidence="4" id="KW-1185">Reference proteome</keyword>
<protein>
    <submittedName>
        <fullName evidence="3">Uncharacterized protein</fullName>
    </submittedName>
</protein>
<dbReference type="AlphaFoldDB" id="A0A9W7FUF5"/>
<dbReference type="SUPFAM" id="SSF55961">
    <property type="entry name" value="Bet v1-like"/>
    <property type="match status" value="1"/>
</dbReference>
<evidence type="ECO:0000256" key="2">
    <source>
        <dbReference type="SAM" id="Phobius"/>
    </source>
</evidence>
<evidence type="ECO:0000313" key="3">
    <source>
        <dbReference type="EMBL" id="GMI18146.1"/>
    </source>
</evidence>
<sequence>MRIQNVELGISLPKKAMTFLSAGQLKWAGRVQERHRRNERELENELKTDLVRMMQQRRNQPLMDEEQTEIFGRCTELLELKEGWVKIKEQAQATDVKKWLNHIPRKGERTIATGKATGVADCSAEEAAAWQWSYCSRERCRVSKEQGHPARIELKNKARANESIFATVVKFPFPLKSREFIFKQIWKSEEGKVTIAIQSIPDLKVDYGFNKRKLKGYTRGVWQFENLPDKGKVKQCKITFVTYLDTNGFFPTRLVNNLVPDQLDSLTILAENFQKDEIIDREDSARLETIIREKWADEVYTVQENNAILNGIAFLQSVKDSSLWIDVGDDFDHYHSMNDIRWKLAHLENDKLATGIVEAVVDAKMEKIAAWEFLKTSRESTAQHLKKSGVENLVQADLRGGKGWGKTSIEVRAGMEEVAAFFWDFDSRANIEISDNIERRIVNEGDWKRVVIRMQRLTSKHHGHHSNRRFVNEMTLHKLDDETMLLLARPVDEEFYGIYSTRRTSVVGLGDNVVKAKDFRAIKMKKAGAGKTRVEMALVLETGHNIGVNRRATKASVEKLLGEIASMAIYFHQLKPLGDYGAGSGEVLGHALLWNASSAKKRLERLEVMMKGKALQAFVKQHTWFPLLMRQALSGRLSLGKPVKTKLVCITDTEATQIGKNLIPALTSKKLAEAGIDQWKVQNRAVGELMEKHEWFGPMILVVSKGIVKSAAWGLLWRIMVGAVLSVTDMGTDILVLKQFWEGGKQLETYRNFTLGSLASSIFLQLIIAFLQNFKMGPLRLLREFFIVLTGMKSPVDAYRVAFRHANEMGGLYWTFNNIVIVATLFLALKATEEKGAIEEEKMATLWRVAMYLAIAEFVTFAVFLLNINRQFISTFFSIETGGQLTVRTFLENSSDAIKFHAVFSVHPNQWKRIKQDVVRWLEIGWDTWMEENPRWFLDEKDWIPQDMRPVRLDRRVFFTASKRTKVGAKSKIERDEKKRGGWSLLGRNRKVGVEREEDPDPDPDSFLVTD</sequence>
<feature type="transmembrane region" description="Helical" evidence="2">
    <location>
        <begin position="811"/>
        <end position="829"/>
    </location>
</feature>
<dbReference type="OrthoDB" id="10522711at2759"/>